<dbReference type="Proteomes" id="UP001189624">
    <property type="component" value="Chromosome 6"/>
</dbReference>
<evidence type="ECO:0000313" key="1">
    <source>
        <dbReference type="EMBL" id="CAJ1962412.1"/>
    </source>
</evidence>
<name>A0AA86SJP2_9FABA</name>
<sequence length="58" mass="6569">MELRYGCQEKVGKVALWFSKGTEPDFVKDEVGFTMEEILQTIMNSVHNASVLGVFPFN</sequence>
<reference evidence="1" key="1">
    <citation type="submission" date="2023-10" db="EMBL/GenBank/DDBJ databases">
        <authorList>
            <person name="Domelevo Entfellner J.-B."/>
        </authorList>
    </citation>
    <scope>NUCLEOTIDE SEQUENCE</scope>
</reference>
<accession>A0AA86SJP2</accession>
<dbReference type="EMBL" id="OY731403">
    <property type="protein sequence ID" value="CAJ1962412.1"/>
    <property type="molecule type" value="Genomic_DNA"/>
</dbReference>
<gene>
    <name evidence="1" type="ORF">AYBTSS11_LOCUS19234</name>
</gene>
<dbReference type="Gramene" id="rna-AYBTSS11_LOCUS19234">
    <property type="protein sequence ID" value="CAJ1962412.1"/>
    <property type="gene ID" value="gene-AYBTSS11_LOCUS19234"/>
</dbReference>
<dbReference type="AlphaFoldDB" id="A0AA86SJP2"/>
<organism evidence="1 2">
    <name type="scientific">Sphenostylis stenocarpa</name>
    <dbReference type="NCBI Taxonomy" id="92480"/>
    <lineage>
        <taxon>Eukaryota</taxon>
        <taxon>Viridiplantae</taxon>
        <taxon>Streptophyta</taxon>
        <taxon>Embryophyta</taxon>
        <taxon>Tracheophyta</taxon>
        <taxon>Spermatophyta</taxon>
        <taxon>Magnoliopsida</taxon>
        <taxon>eudicotyledons</taxon>
        <taxon>Gunneridae</taxon>
        <taxon>Pentapetalae</taxon>
        <taxon>rosids</taxon>
        <taxon>fabids</taxon>
        <taxon>Fabales</taxon>
        <taxon>Fabaceae</taxon>
        <taxon>Papilionoideae</taxon>
        <taxon>50 kb inversion clade</taxon>
        <taxon>NPAAA clade</taxon>
        <taxon>indigoferoid/millettioid clade</taxon>
        <taxon>Phaseoleae</taxon>
        <taxon>Sphenostylis</taxon>
    </lineage>
</organism>
<protein>
    <submittedName>
        <fullName evidence="1">Uncharacterized protein</fullName>
    </submittedName>
</protein>
<keyword evidence="2" id="KW-1185">Reference proteome</keyword>
<proteinExistence type="predicted"/>
<evidence type="ECO:0000313" key="2">
    <source>
        <dbReference type="Proteomes" id="UP001189624"/>
    </source>
</evidence>